<evidence type="ECO:0000256" key="1">
    <source>
        <dbReference type="ARBA" id="ARBA00008842"/>
    </source>
</evidence>
<feature type="compositionally biased region" description="Polar residues" evidence="3">
    <location>
        <begin position="186"/>
        <end position="199"/>
    </location>
</feature>
<feature type="compositionally biased region" description="Basic and acidic residues" evidence="3">
    <location>
        <begin position="1"/>
        <end position="15"/>
    </location>
</feature>
<gene>
    <name evidence="4" type="ORF">NP233_g7764</name>
</gene>
<dbReference type="GO" id="GO:0032934">
    <property type="term" value="F:sterol binding"/>
    <property type="evidence" value="ECO:0007669"/>
    <property type="project" value="TreeGrafter"/>
</dbReference>
<accession>A0AAD5VNQ2</accession>
<dbReference type="InterPro" id="IPR037239">
    <property type="entry name" value="OSBP_sf"/>
</dbReference>
<feature type="compositionally biased region" description="Low complexity" evidence="3">
    <location>
        <begin position="163"/>
        <end position="184"/>
    </location>
</feature>
<dbReference type="Pfam" id="PF01237">
    <property type="entry name" value="Oxysterol_BP"/>
    <property type="match status" value="2"/>
</dbReference>
<dbReference type="Gene3D" id="3.30.70.3490">
    <property type="match status" value="1"/>
</dbReference>
<name>A0AAD5VNQ2_9AGAR</name>
<dbReference type="EMBL" id="JANIEX010000589">
    <property type="protein sequence ID" value="KAJ3565237.1"/>
    <property type="molecule type" value="Genomic_DNA"/>
</dbReference>
<feature type="region of interest" description="Disordered" evidence="3">
    <location>
        <begin position="399"/>
        <end position="430"/>
    </location>
</feature>
<dbReference type="InterPro" id="IPR000648">
    <property type="entry name" value="Oxysterol-bd"/>
</dbReference>
<dbReference type="GO" id="GO:0005829">
    <property type="term" value="C:cytosol"/>
    <property type="evidence" value="ECO:0007669"/>
    <property type="project" value="TreeGrafter"/>
</dbReference>
<evidence type="ECO:0000256" key="3">
    <source>
        <dbReference type="SAM" id="MobiDB-lite"/>
    </source>
</evidence>
<dbReference type="Gene3D" id="2.40.160.120">
    <property type="match status" value="1"/>
</dbReference>
<protein>
    <recommendedName>
        <fullName evidence="6">Oxysterol-binding protein</fullName>
    </recommendedName>
</protein>
<comment type="similarity">
    <text evidence="1 2">Belongs to the OSBP family.</text>
</comment>
<dbReference type="PANTHER" id="PTHR10972:SF212">
    <property type="entry name" value="OXYSTEROL-BINDING PROTEIN-LIKE PROTEIN 1"/>
    <property type="match status" value="1"/>
</dbReference>
<dbReference type="SUPFAM" id="SSF144000">
    <property type="entry name" value="Oxysterol-binding protein-like"/>
    <property type="match status" value="1"/>
</dbReference>
<sequence>MSLNDETKAEQHVVVDEDAPGPPISVPDSGDHGEGGKLKMIVQLVKKCLGVKDIATMRLSLPASLLEPVPNLEYWQYLDRPDLFAAINDAEFPFERMLAAVRFAFTKDLKFVHGKVCKPYNSVLGEHFRAHWDVPPINYSDDQTQTIIPLTHTTEAVVNGSETASVKSGRSSKSTKSGFSAFSKVKSPTQATPSPPSLETNVTARMSNLSLGNDTNPERLRVIYVTEQVSHHPPVSAYYASCPQRNVELFGIDQISAKVSGTTVRVSPGEFNRGIFVNITGGFGEGERYHITHPVASVNGILRGSFYVTVSETTIITCTGGKPGTKFRAILEYKDESWLGKAHFLVEGVIHTVHEGDTEHEEWTKVKHVPSDRVVAVFDGSWRGHIRWRRVGGGSYPNAFSSSASSPSPSHEHLPTPDIPPHSASRADISRPDTKYSTLINLSTLQVIPKEVRPLEKQMANESRKLWQNVTSNLMKKEYSEATKEKIAIEQRQRDAAAERKRKGVEFIPKYFEKDLSAGYAKLTEEGWKAVKEELEEALPSQ</sequence>
<evidence type="ECO:0008006" key="6">
    <source>
        <dbReference type="Google" id="ProtNLM"/>
    </source>
</evidence>
<evidence type="ECO:0000313" key="4">
    <source>
        <dbReference type="EMBL" id="KAJ3565237.1"/>
    </source>
</evidence>
<feature type="region of interest" description="Disordered" evidence="3">
    <location>
        <begin position="161"/>
        <end position="199"/>
    </location>
</feature>
<feature type="region of interest" description="Disordered" evidence="3">
    <location>
        <begin position="1"/>
        <end position="33"/>
    </location>
</feature>
<dbReference type="InterPro" id="IPR018494">
    <property type="entry name" value="Oxysterol-bd_CS"/>
</dbReference>
<dbReference type="PANTHER" id="PTHR10972">
    <property type="entry name" value="OXYSTEROL-BINDING PROTEIN-RELATED"/>
    <property type="match status" value="1"/>
</dbReference>
<dbReference type="PROSITE" id="PS01013">
    <property type="entry name" value="OSBP"/>
    <property type="match status" value="1"/>
</dbReference>
<evidence type="ECO:0000313" key="5">
    <source>
        <dbReference type="Proteomes" id="UP001213000"/>
    </source>
</evidence>
<dbReference type="Proteomes" id="UP001213000">
    <property type="component" value="Unassembled WGS sequence"/>
</dbReference>
<evidence type="ECO:0000256" key="2">
    <source>
        <dbReference type="RuleBase" id="RU003844"/>
    </source>
</evidence>
<dbReference type="GO" id="GO:0016020">
    <property type="term" value="C:membrane"/>
    <property type="evidence" value="ECO:0007669"/>
    <property type="project" value="TreeGrafter"/>
</dbReference>
<organism evidence="4 5">
    <name type="scientific">Leucocoprinus birnbaumii</name>
    <dbReference type="NCBI Taxonomy" id="56174"/>
    <lineage>
        <taxon>Eukaryota</taxon>
        <taxon>Fungi</taxon>
        <taxon>Dikarya</taxon>
        <taxon>Basidiomycota</taxon>
        <taxon>Agaricomycotina</taxon>
        <taxon>Agaricomycetes</taxon>
        <taxon>Agaricomycetidae</taxon>
        <taxon>Agaricales</taxon>
        <taxon>Agaricineae</taxon>
        <taxon>Agaricaceae</taxon>
        <taxon>Leucocoprinus</taxon>
    </lineage>
</organism>
<comment type="caution">
    <text evidence="4">The sequence shown here is derived from an EMBL/GenBank/DDBJ whole genome shotgun (WGS) entry which is preliminary data.</text>
</comment>
<keyword evidence="5" id="KW-1185">Reference proteome</keyword>
<dbReference type="AlphaFoldDB" id="A0AAD5VNQ2"/>
<proteinExistence type="inferred from homology"/>
<reference evidence="4" key="1">
    <citation type="submission" date="2022-07" db="EMBL/GenBank/DDBJ databases">
        <title>Genome Sequence of Leucocoprinus birnbaumii.</title>
        <authorList>
            <person name="Buettner E."/>
        </authorList>
    </citation>
    <scope>NUCLEOTIDE SEQUENCE</scope>
    <source>
        <strain evidence="4">VT141</strain>
    </source>
</reference>